<name>A0A914XTN9_9BILA</name>
<reference evidence="3" key="1">
    <citation type="submission" date="2022-11" db="UniProtKB">
        <authorList>
            <consortium name="WormBaseParasite"/>
        </authorList>
    </citation>
    <scope>IDENTIFICATION</scope>
</reference>
<keyword evidence="1" id="KW-1133">Transmembrane helix</keyword>
<protein>
    <submittedName>
        <fullName evidence="3">Uncharacterized protein</fullName>
    </submittedName>
</protein>
<evidence type="ECO:0000313" key="2">
    <source>
        <dbReference type="Proteomes" id="UP000887577"/>
    </source>
</evidence>
<proteinExistence type="predicted"/>
<evidence type="ECO:0000256" key="1">
    <source>
        <dbReference type="SAM" id="Phobius"/>
    </source>
</evidence>
<organism evidence="2 3">
    <name type="scientific">Panagrolaimus superbus</name>
    <dbReference type="NCBI Taxonomy" id="310955"/>
    <lineage>
        <taxon>Eukaryota</taxon>
        <taxon>Metazoa</taxon>
        <taxon>Ecdysozoa</taxon>
        <taxon>Nematoda</taxon>
        <taxon>Chromadorea</taxon>
        <taxon>Rhabditida</taxon>
        <taxon>Tylenchina</taxon>
        <taxon>Panagrolaimomorpha</taxon>
        <taxon>Panagrolaimoidea</taxon>
        <taxon>Panagrolaimidae</taxon>
        <taxon>Panagrolaimus</taxon>
    </lineage>
</organism>
<dbReference type="AlphaFoldDB" id="A0A914XTN9"/>
<dbReference type="WBParaSite" id="PSU_v2.g11325.t1">
    <property type="protein sequence ID" value="PSU_v2.g11325.t1"/>
    <property type="gene ID" value="PSU_v2.g11325"/>
</dbReference>
<feature type="transmembrane region" description="Helical" evidence="1">
    <location>
        <begin position="35"/>
        <end position="52"/>
    </location>
</feature>
<sequence>MKQELHLTEETKFMFSSNSCIFLFYNFLRKRKRRVSFFVISLILFLGFFWFSKEKEIPVEYLHYKALLASSSNSNNSAAAATSACQVPQQNPWDSTILSYYSKPAPLKCKQFQENITHITNNGILEVCF</sequence>
<keyword evidence="2" id="KW-1185">Reference proteome</keyword>
<evidence type="ECO:0000313" key="3">
    <source>
        <dbReference type="WBParaSite" id="PSU_v2.g11325.t1"/>
    </source>
</evidence>
<accession>A0A914XTN9</accession>
<dbReference type="Proteomes" id="UP000887577">
    <property type="component" value="Unplaced"/>
</dbReference>
<keyword evidence="1" id="KW-0472">Membrane</keyword>
<keyword evidence="1" id="KW-0812">Transmembrane</keyword>